<evidence type="ECO:0000259" key="1">
    <source>
        <dbReference type="Pfam" id="PF13460"/>
    </source>
</evidence>
<keyword evidence="3" id="KW-1185">Reference proteome</keyword>
<dbReference type="InterPro" id="IPR016040">
    <property type="entry name" value="NAD(P)-bd_dom"/>
</dbReference>
<name>A0A8H7VLH4_9FUNG</name>
<evidence type="ECO:0000313" key="2">
    <source>
        <dbReference type="EMBL" id="KAG2220883.1"/>
    </source>
</evidence>
<dbReference type="Proteomes" id="UP000646827">
    <property type="component" value="Unassembled WGS sequence"/>
</dbReference>
<dbReference type="InterPro" id="IPR036291">
    <property type="entry name" value="NAD(P)-bd_dom_sf"/>
</dbReference>
<reference evidence="2 3" key="1">
    <citation type="submission" date="2020-12" db="EMBL/GenBank/DDBJ databases">
        <title>Metabolic potential, ecology and presence of endohyphal bacteria is reflected in genomic diversity of Mucoromycotina.</title>
        <authorList>
            <person name="Muszewska A."/>
            <person name="Okrasinska A."/>
            <person name="Steczkiewicz K."/>
            <person name="Drgas O."/>
            <person name="Orlowska M."/>
            <person name="Perlinska-Lenart U."/>
            <person name="Aleksandrzak-Piekarczyk T."/>
            <person name="Szatraj K."/>
            <person name="Zielenkiewicz U."/>
            <person name="Pilsyk S."/>
            <person name="Malc E."/>
            <person name="Mieczkowski P."/>
            <person name="Kruszewska J.S."/>
            <person name="Biernat P."/>
            <person name="Pawlowska J."/>
        </authorList>
    </citation>
    <scope>NUCLEOTIDE SEQUENCE [LARGE SCALE GENOMIC DNA]</scope>
    <source>
        <strain evidence="2 3">CBS 142.35</strain>
    </source>
</reference>
<dbReference type="Pfam" id="PF13460">
    <property type="entry name" value="NAD_binding_10"/>
    <property type="match status" value="1"/>
</dbReference>
<dbReference type="PANTHER" id="PTHR47129:SF1">
    <property type="entry name" value="NMRA-LIKE DOMAIN-CONTAINING PROTEIN"/>
    <property type="match status" value="1"/>
</dbReference>
<dbReference type="PANTHER" id="PTHR47129">
    <property type="entry name" value="QUINONE OXIDOREDUCTASE 2"/>
    <property type="match status" value="1"/>
</dbReference>
<feature type="domain" description="NAD(P)-binding" evidence="1">
    <location>
        <begin position="11"/>
        <end position="142"/>
    </location>
</feature>
<sequence>MLLVTSADHYIGHCVTSHLARYNHVRPQLRVLCENMTTCLNFANKGIDVRQVDYMHPNDLSMAFQGVDHMILAIGNESNRVAYCEHLCQVASRSGVKSIICISHAGAVSTDHEMLAHYSLIEDEVITSACQWTILRPDWIHQNFHLWSTYVEKHRHLPLPIPENAEICPLDITDLCRVVENLILTTDNKKNIQSALMDDHVGQVYTLTGPQAVNGKNLVHLLGKSTGYEKFEYRFVRPMDTGYYLSDLPKDIWFDARVKHEKSQIYSDTLEGYEYRTRLLRAPTPTQIKTYLEYFDWVHNEAGSLCVSHISAITALPPRSIRKFFQENANSFKPRV</sequence>
<protein>
    <recommendedName>
        <fullName evidence="1">NAD(P)-binding domain-containing protein</fullName>
    </recommendedName>
</protein>
<comment type="caution">
    <text evidence="2">The sequence shown here is derived from an EMBL/GenBank/DDBJ whole genome shotgun (WGS) entry which is preliminary data.</text>
</comment>
<dbReference type="EMBL" id="JAEPRB010000126">
    <property type="protein sequence ID" value="KAG2220883.1"/>
    <property type="molecule type" value="Genomic_DNA"/>
</dbReference>
<accession>A0A8H7VLH4</accession>
<proteinExistence type="predicted"/>
<dbReference type="Gene3D" id="3.40.50.720">
    <property type="entry name" value="NAD(P)-binding Rossmann-like Domain"/>
    <property type="match status" value="1"/>
</dbReference>
<dbReference type="InterPro" id="IPR052718">
    <property type="entry name" value="NmrA-type_oxidoreductase"/>
</dbReference>
<organism evidence="2 3">
    <name type="scientific">Circinella minor</name>
    <dbReference type="NCBI Taxonomy" id="1195481"/>
    <lineage>
        <taxon>Eukaryota</taxon>
        <taxon>Fungi</taxon>
        <taxon>Fungi incertae sedis</taxon>
        <taxon>Mucoromycota</taxon>
        <taxon>Mucoromycotina</taxon>
        <taxon>Mucoromycetes</taxon>
        <taxon>Mucorales</taxon>
        <taxon>Lichtheimiaceae</taxon>
        <taxon>Circinella</taxon>
    </lineage>
</organism>
<dbReference type="SUPFAM" id="SSF51735">
    <property type="entry name" value="NAD(P)-binding Rossmann-fold domains"/>
    <property type="match status" value="1"/>
</dbReference>
<dbReference type="AlphaFoldDB" id="A0A8H7VLH4"/>
<evidence type="ECO:0000313" key="3">
    <source>
        <dbReference type="Proteomes" id="UP000646827"/>
    </source>
</evidence>
<dbReference type="OrthoDB" id="10254221at2759"/>
<gene>
    <name evidence="2" type="ORF">INT45_004051</name>
</gene>